<organism evidence="1 2">
    <name type="scientific">Pedococcus ginsenosidimutans</name>
    <dbReference type="NCBI Taxonomy" id="490570"/>
    <lineage>
        <taxon>Bacteria</taxon>
        <taxon>Bacillati</taxon>
        <taxon>Actinomycetota</taxon>
        <taxon>Actinomycetes</taxon>
        <taxon>Micrococcales</taxon>
        <taxon>Intrasporangiaceae</taxon>
        <taxon>Pedococcus</taxon>
    </lineage>
</organism>
<evidence type="ECO:0000313" key="2">
    <source>
        <dbReference type="Proteomes" id="UP001500556"/>
    </source>
</evidence>
<dbReference type="RefSeq" id="WP_345501096.1">
    <property type="nucleotide sequence ID" value="NZ_BAABLO010000001.1"/>
</dbReference>
<sequence>MSEDLDRLAAEPLDAEDLLALGTLRAIFAASDPVPPGLAERSKFAMTVAALEAEVAQITAAGVEAAGVRTTTYDRAQTVTFSSAHLSAMITIELVDGGRARISGWVSADGPTGVELRERSRTQTTETDADGRFRFSQVERGLVHLLLRRLDLPDSRPVITPAIEI</sequence>
<reference evidence="2" key="1">
    <citation type="journal article" date="2019" name="Int. J. Syst. Evol. Microbiol.">
        <title>The Global Catalogue of Microorganisms (GCM) 10K type strain sequencing project: providing services to taxonomists for standard genome sequencing and annotation.</title>
        <authorList>
            <consortium name="The Broad Institute Genomics Platform"/>
            <consortium name="The Broad Institute Genome Sequencing Center for Infectious Disease"/>
            <person name="Wu L."/>
            <person name="Ma J."/>
        </authorList>
    </citation>
    <scope>NUCLEOTIDE SEQUENCE [LARGE SCALE GENOMIC DNA]</scope>
    <source>
        <strain evidence="2">JCM 18961</strain>
    </source>
</reference>
<keyword evidence="2" id="KW-1185">Reference proteome</keyword>
<proteinExistence type="predicted"/>
<protein>
    <recommendedName>
        <fullName evidence="3">Carboxypeptidase regulatory-like domain-containing protein</fullName>
    </recommendedName>
</protein>
<dbReference type="EMBL" id="BAABLO010000001">
    <property type="protein sequence ID" value="GAA4712841.1"/>
    <property type="molecule type" value="Genomic_DNA"/>
</dbReference>
<comment type="caution">
    <text evidence="1">The sequence shown here is derived from an EMBL/GenBank/DDBJ whole genome shotgun (WGS) entry which is preliminary data.</text>
</comment>
<evidence type="ECO:0008006" key="3">
    <source>
        <dbReference type="Google" id="ProtNLM"/>
    </source>
</evidence>
<evidence type="ECO:0000313" key="1">
    <source>
        <dbReference type="EMBL" id="GAA4712841.1"/>
    </source>
</evidence>
<gene>
    <name evidence="1" type="ORF">GCM10025782_06180</name>
</gene>
<name>A0ABP8XQZ2_9MICO</name>
<dbReference type="Proteomes" id="UP001500556">
    <property type="component" value="Unassembled WGS sequence"/>
</dbReference>
<accession>A0ABP8XQZ2</accession>